<feature type="transmembrane region" description="Helical" evidence="7">
    <location>
        <begin position="258"/>
        <end position="278"/>
    </location>
</feature>
<dbReference type="PROSITE" id="PS50850">
    <property type="entry name" value="MFS"/>
    <property type="match status" value="1"/>
</dbReference>
<evidence type="ECO:0000256" key="6">
    <source>
        <dbReference type="ARBA" id="ARBA00023136"/>
    </source>
</evidence>
<keyword evidence="10" id="KW-1185">Reference proteome</keyword>
<dbReference type="Pfam" id="PF07690">
    <property type="entry name" value="MFS_1"/>
    <property type="match status" value="1"/>
</dbReference>
<keyword evidence="4 7" id="KW-0812">Transmembrane</keyword>
<dbReference type="InterPro" id="IPR050171">
    <property type="entry name" value="MFS_Transporters"/>
</dbReference>
<evidence type="ECO:0000256" key="4">
    <source>
        <dbReference type="ARBA" id="ARBA00022692"/>
    </source>
</evidence>
<evidence type="ECO:0000313" key="9">
    <source>
        <dbReference type="EMBL" id="MBE7942032.1"/>
    </source>
</evidence>
<dbReference type="PANTHER" id="PTHR23517:SF3">
    <property type="entry name" value="INTEGRAL MEMBRANE TRANSPORT PROTEIN"/>
    <property type="match status" value="1"/>
</dbReference>
<name>A0ABR9SJS8_9BURK</name>
<dbReference type="Proteomes" id="UP000715965">
    <property type="component" value="Unassembled WGS sequence"/>
</dbReference>
<keyword evidence="6 7" id="KW-0472">Membrane</keyword>
<feature type="transmembrane region" description="Helical" evidence="7">
    <location>
        <begin position="82"/>
        <end position="101"/>
    </location>
</feature>
<feature type="transmembrane region" description="Helical" evidence="7">
    <location>
        <begin position="290"/>
        <end position="311"/>
    </location>
</feature>
<dbReference type="SUPFAM" id="SSF103473">
    <property type="entry name" value="MFS general substrate transporter"/>
    <property type="match status" value="1"/>
</dbReference>
<dbReference type="Gene3D" id="1.20.1250.20">
    <property type="entry name" value="MFS general substrate transporter like domains"/>
    <property type="match status" value="1"/>
</dbReference>
<evidence type="ECO:0000256" key="2">
    <source>
        <dbReference type="ARBA" id="ARBA00022448"/>
    </source>
</evidence>
<feature type="transmembrane region" description="Helical" evidence="7">
    <location>
        <begin position="226"/>
        <end position="246"/>
    </location>
</feature>
<feature type="transmembrane region" description="Helical" evidence="7">
    <location>
        <begin position="377"/>
        <end position="396"/>
    </location>
</feature>
<feature type="transmembrane region" description="Helical" evidence="7">
    <location>
        <begin position="141"/>
        <end position="161"/>
    </location>
</feature>
<feature type="transmembrane region" description="Helical" evidence="7">
    <location>
        <begin position="107"/>
        <end position="129"/>
    </location>
</feature>
<evidence type="ECO:0000256" key="5">
    <source>
        <dbReference type="ARBA" id="ARBA00022989"/>
    </source>
</evidence>
<comment type="subcellular location">
    <subcellularLocation>
        <location evidence="1">Cell membrane</location>
        <topology evidence="1">Multi-pass membrane protein</topology>
    </subcellularLocation>
</comment>
<accession>A0ABR9SJS8</accession>
<comment type="caution">
    <text evidence="9">The sequence shown here is derived from an EMBL/GenBank/DDBJ whole genome shotgun (WGS) entry which is preliminary data.</text>
</comment>
<dbReference type="InterPro" id="IPR011701">
    <property type="entry name" value="MFS"/>
</dbReference>
<keyword evidence="2" id="KW-0813">Transport</keyword>
<feature type="transmembrane region" description="Helical" evidence="7">
    <location>
        <begin position="317"/>
        <end position="339"/>
    </location>
</feature>
<organism evidence="9 10">
    <name type="scientific">Ramlibacter aquaticus</name>
    <dbReference type="NCBI Taxonomy" id="2780094"/>
    <lineage>
        <taxon>Bacteria</taxon>
        <taxon>Pseudomonadati</taxon>
        <taxon>Pseudomonadota</taxon>
        <taxon>Betaproteobacteria</taxon>
        <taxon>Burkholderiales</taxon>
        <taxon>Comamonadaceae</taxon>
        <taxon>Ramlibacter</taxon>
    </lineage>
</organism>
<protein>
    <submittedName>
        <fullName evidence="9">MFS transporter</fullName>
    </submittedName>
</protein>
<dbReference type="InterPro" id="IPR020846">
    <property type="entry name" value="MFS_dom"/>
</dbReference>
<keyword evidence="5 7" id="KW-1133">Transmembrane helix</keyword>
<gene>
    <name evidence="9" type="ORF">IM725_15760</name>
</gene>
<feature type="transmembrane region" description="Helical" evidence="7">
    <location>
        <begin position="52"/>
        <end position="70"/>
    </location>
</feature>
<dbReference type="InterPro" id="IPR036259">
    <property type="entry name" value="MFS_trans_sf"/>
</dbReference>
<proteinExistence type="predicted"/>
<sequence>MRYIRRALTAHTRRIVPCLGTAQTLAWASSYYLPAIVAAPLAAALGVGVPTVFAAFSLALVVSALVGPLAGGAIDRWGGRPVLMATNLLFAAGLGLLGAAQGPAGLFIAWALLGVGMGAGLYEAAFAAIVRLQGAHSRNAITGITLIAGFASTVGWPLTAWLTSRYGWREACFAWAGLHLVLGLPLNALLPPTLPATLPASPPSAAAPASPAGPHPQPAQQPVRSAVLLAFVFAATWFISTAMAAHLPRLLQAQGASLAAAVAVGALVGPAQVAARLLEFGLLRHVHPLFSARLAAALHPAGVAVLALFGAPAAPVFGVLHGMGNGILTIAKGTLPLVLYGTQGYGQRQGLLMVPARLAQAAAPWLFGLAIDAWGGGALLLSASLGLGAFAALLGLRAPEGPGSR</sequence>
<feature type="domain" description="Major facilitator superfamily (MFS) profile" evidence="8">
    <location>
        <begin position="15"/>
        <end position="400"/>
    </location>
</feature>
<dbReference type="EMBL" id="JADDOJ010000075">
    <property type="protein sequence ID" value="MBE7942032.1"/>
    <property type="molecule type" value="Genomic_DNA"/>
</dbReference>
<evidence type="ECO:0000313" key="10">
    <source>
        <dbReference type="Proteomes" id="UP000715965"/>
    </source>
</evidence>
<evidence type="ECO:0000256" key="7">
    <source>
        <dbReference type="SAM" id="Phobius"/>
    </source>
</evidence>
<evidence type="ECO:0000256" key="1">
    <source>
        <dbReference type="ARBA" id="ARBA00004651"/>
    </source>
</evidence>
<dbReference type="PANTHER" id="PTHR23517">
    <property type="entry name" value="RESISTANCE PROTEIN MDTM, PUTATIVE-RELATED-RELATED"/>
    <property type="match status" value="1"/>
</dbReference>
<evidence type="ECO:0000256" key="3">
    <source>
        <dbReference type="ARBA" id="ARBA00022475"/>
    </source>
</evidence>
<evidence type="ECO:0000259" key="8">
    <source>
        <dbReference type="PROSITE" id="PS50850"/>
    </source>
</evidence>
<keyword evidence="3" id="KW-1003">Cell membrane</keyword>
<reference evidence="9 10" key="1">
    <citation type="submission" date="2020-10" db="EMBL/GenBank/DDBJ databases">
        <title>Draft genome of Ramlibacter aquaticus LMG 30558.</title>
        <authorList>
            <person name="Props R."/>
        </authorList>
    </citation>
    <scope>NUCLEOTIDE SEQUENCE [LARGE SCALE GENOMIC DNA]</scope>
    <source>
        <strain evidence="9 10">LMG 30558</strain>
    </source>
</reference>